<feature type="non-terminal residue" evidence="1">
    <location>
        <position position="1"/>
    </location>
</feature>
<organism evidence="1 2">
    <name type="scientific">Aspergillus sclerotiicarbonarius (strain CBS 121057 / IBT 28362)</name>
    <dbReference type="NCBI Taxonomy" id="1448318"/>
    <lineage>
        <taxon>Eukaryota</taxon>
        <taxon>Fungi</taxon>
        <taxon>Dikarya</taxon>
        <taxon>Ascomycota</taxon>
        <taxon>Pezizomycotina</taxon>
        <taxon>Eurotiomycetes</taxon>
        <taxon>Eurotiomycetidae</taxon>
        <taxon>Eurotiales</taxon>
        <taxon>Aspergillaceae</taxon>
        <taxon>Aspergillus</taxon>
        <taxon>Aspergillus subgen. Circumdati</taxon>
    </lineage>
</organism>
<gene>
    <name evidence="1" type="ORF">BO78DRAFT_270354</name>
</gene>
<accession>A0A319EMV4</accession>
<name>A0A319EMV4_ASPSB</name>
<dbReference type="OrthoDB" id="4487429at2759"/>
<feature type="non-terminal residue" evidence="1">
    <location>
        <position position="132"/>
    </location>
</feature>
<protein>
    <submittedName>
        <fullName evidence="1">Uncharacterized protein</fullName>
    </submittedName>
</protein>
<evidence type="ECO:0000313" key="2">
    <source>
        <dbReference type="Proteomes" id="UP000248423"/>
    </source>
</evidence>
<sequence length="132" mass="14808">IDCVPGPPPERNSWASFGYGPGATVYGYPSKGGRYELDHCFGIELDFLGLDRFNTTPHPPKSDPEWQVKEDAHCARMRRLGARWVPPYDDDFQWSVMGPKDTDTYIRVGWPAGGGVWVLSITYGEAWERGTA</sequence>
<dbReference type="AlphaFoldDB" id="A0A319EMV4"/>
<keyword evidence="2" id="KW-1185">Reference proteome</keyword>
<dbReference type="VEuPathDB" id="FungiDB:BO78DRAFT_270354"/>
<reference evidence="1 2" key="1">
    <citation type="submission" date="2018-02" db="EMBL/GenBank/DDBJ databases">
        <title>The genomes of Aspergillus section Nigri reveals drivers in fungal speciation.</title>
        <authorList>
            <consortium name="DOE Joint Genome Institute"/>
            <person name="Vesth T.C."/>
            <person name="Nybo J."/>
            <person name="Theobald S."/>
            <person name="Brandl J."/>
            <person name="Frisvad J.C."/>
            <person name="Nielsen K.F."/>
            <person name="Lyhne E.K."/>
            <person name="Kogle M.E."/>
            <person name="Kuo A."/>
            <person name="Riley R."/>
            <person name="Clum A."/>
            <person name="Nolan M."/>
            <person name="Lipzen A."/>
            <person name="Salamov A."/>
            <person name="Henrissat B."/>
            <person name="Wiebenga A."/>
            <person name="De vries R.P."/>
            <person name="Grigoriev I.V."/>
            <person name="Mortensen U.H."/>
            <person name="Andersen M.R."/>
            <person name="Baker S.E."/>
        </authorList>
    </citation>
    <scope>NUCLEOTIDE SEQUENCE [LARGE SCALE GENOMIC DNA]</scope>
    <source>
        <strain evidence="1 2">CBS 121057</strain>
    </source>
</reference>
<dbReference type="Proteomes" id="UP000248423">
    <property type="component" value="Unassembled WGS sequence"/>
</dbReference>
<evidence type="ECO:0000313" key="1">
    <source>
        <dbReference type="EMBL" id="PYI10661.1"/>
    </source>
</evidence>
<dbReference type="EMBL" id="KZ826320">
    <property type="protein sequence ID" value="PYI10661.1"/>
    <property type="molecule type" value="Genomic_DNA"/>
</dbReference>
<proteinExistence type="predicted"/>
<dbReference type="STRING" id="1448318.A0A319EMV4"/>